<dbReference type="AlphaFoldDB" id="A0A930YWS3"/>
<dbReference type="Pfam" id="PF00535">
    <property type="entry name" value="Glycos_transf_2"/>
    <property type="match status" value="1"/>
</dbReference>
<keyword evidence="4" id="KW-1185">Reference proteome</keyword>
<dbReference type="InterPro" id="IPR029044">
    <property type="entry name" value="Nucleotide-diphossugar_trans"/>
</dbReference>
<feature type="domain" description="Glycosyltransferase 2-like" evidence="2">
    <location>
        <begin position="4"/>
        <end position="135"/>
    </location>
</feature>
<evidence type="ECO:0000256" key="1">
    <source>
        <dbReference type="ARBA" id="ARBA00038494"/>
    </source>
</evidence>
<dbReference type="PANTHER" id="PTHR43630:SF2">
    <property type="entry name" value="GLYCOSYLTRANSFERASE"/>
    <property type="match status" value="1"/>
</dbReference>
<accession>A0A930YWS3</accession>
<evidence type="ECO:0000259" key="2">
    <source>
        <dbReference type="Pfam" id="PF00535"/>
    </source>
</evidence>
<organism evidence="3 4">
    <name type="scientific">Planobacterium oryzisoli</name>
    <dbReference type="NCBI Taxonomy" id="2771435"/>
    <lineage>
        <taxon>Bacteria</taxon>
        <taxon>Pseudomonadati</taxon>
        <taxon>Bacteroidota</taxon>
        <taxon>Flavobacteriia</taxon>
        <taxon>Flavobacteriales</taxon>
        <taxon>Weeksellaceae</taxon>
        <taxon>Chryseobacterium group</taxon>
        <taxon>Chryseobacterium</taxon>
    </lineage>
</organism>
<evidence type="ECO:0000313" key="4">
    <source>
        <dbReference type="Proteomes" id="UP000694480"/>
    </source>
</evidence>
<dbReference type="SUPFAM" id="SSF53448">
    <property type="entry name" value="Nucleotide-diphospho-sugar transferases"/>
    <property type="match status" value="1"/>
</dbReference>
<comment type="caution">
    <text evidence="3">The sequence shown here is derived from an EMBL/GenBank/DDBJ whole genome shotgun (WGS) entry which is preliminary data.</text>
</comment>
<comment type="similarity">
    <text evidence="1">Belongs to the glycosyltransferase 2 family. WaaE/KdtX subfamily.</text>
</comment>
<dbReference type="Gene3D" id="3.90.550.10">
    <property type="entry name" value="Spore Coat Polysaccharide Biosynthesis Protein SpsA, Chain A"/>
    <property type="match status" value="1"/>
</dbReference>
<dbReference type="EMBL" id="JADKYY010000009">
    <property type="protein sequence ID" value="MBF5027724.1"/>
    <property type="molecule type" value="Genomic_DNA"/>
</dbReference>
<evidence type="ECO:0000313" key="3">
    <source>
        <dbReference type="EMBL" id="MBF5027724.1"/>
    </source>
</evidence>
<protein>
    <submittedName>
        <fullName evidence="3">Glycosyltransferase family 2 protein</fullName>
    </submittedName>
</protein>
<proteinExistence type="inferred from homology"/>
<dbReference type="CDD" id="cd02511">
    <property type="entry name" value="Beta4Glucosyltransferase"/>
    <property type="match status" value="1"/>
</dbReference>
<dbReference type="PANTHER" id="PTHR43630">
    <property type="entry name" value="POLY-BETA-1,6-N-ACETYL-D-GLUCOSAMINE SYNTHASE"/>
    <property type="match status" value="1"/>
</dbReference>
<sequence>MNFSVAINTLNAEHWLADVLQSVADCQEVVICDMYSTDRTVEIAKAFGARVIYHERTGYVEPARNFLLSQVKTEWILLLDADETVSQDLKELLDKIAQENKFAAVKIPRRNYFLGKFMHAASPDYNIRFFRKKAIHWPEHIHSTPEVNGSILTVPNSQDLSIEHLANDSLSDILRKTDTYTDAEVKRRAGKKISLLGLILSPFVRFLKFYFLKKGFQDGIPGLIFAVTKAHYKFYTLAKIYQFSSRNEAKNHRTRST</sequence>
<dbReference type="InterPro" id="IPR001173">
    <property type="entry name" value="Glyco_trans_2-like"/>
</dbReference>
<dbReference type="RefSeq" id="WP_194739650.1">
    <property type="nucleotide sequence ID" value="NZ_JADKYY010000009.1"/>
</dbReference>
<name>A0A930YWS3_9FLAO</name>
<reference evidence="3" key="1">
    <citation type="submission" date="2020-11" db="EMBL/GenBank/DDBJ databases">
        <title>Genome seq and assembly of Planobacterium sp.</title>
        <authorList>
            <person name="Chhetri G."/>
        </authorList>
    </citation>
    <scope>NUCLEOTIDE SEQUENCE</scope>
    <source>
        <strain evidence="3">GCR5</strain>
    </source>
</reference>
<gene>
    <name evidence="3" type="ORF">IC612_07925</name>
</gene>
<dbReference type="Proteomes" id="UP000694480">
    <property type="component" value="Unassembled WGS sequence"/>
</dbReference>